<feature type="binding site" evidence="4">
    <location>
        <position position="188"/>
    </location>
    <ligand>
        <name>heme b</name>
        <dbReference type="ChEBI" id="CHEBI:60344"/>
    </ligand>
</feature>
<organism evidence="7 8">
    <name type="scientific">Prauserella sediminis</name>
    <dbReference type="NCBI Taxonomy" id="577680"/>
    <lineage>
        <taxon>Bacteria</taxon>
        <taxon>Bacillati</taxon>
        <taxon>Actinomycetota</taxon>
        <taxon>Actinomycetes</taxon>
        <taxon>Pseudonocardiales</taxon>
        <taxon>Pseudonocardiaceae</taxon>
        <taxon>Prauserella</taxon>
        <taxon>Prauserella salsuginis group</taxon>
    </lineage>
</organism>
<protein>
    <submittedName>
        <fullName evidence="7">Heme oxygenase</fullName>
        <ecNumber evidence="7">1.14.14.18</ecNumber>
    </submittedName>
</protein>
<accession>A0A839XUI0</accession>
<feature type="binding site" evidence="4">
    <location>
        <position position="26"/>
    </location>
    <ligand>
        <name>heme b</name>
        <dbReference type="ChEBI" id="CHEBI:60344"/>
    </ligand>
</feature>
<reference evidence="7 8" key="1">
    <citation type="submission" date="2020-08" db="EMBL/GenBank/DDBJ databases">
        <title>Sequencing the genomes of 1000 actinobacteria strains.</title>
        <authorList>
            <person name="Klenk H.-P."/>
        </authorList>
    </citation>
    <scope>NUCLEOTIDE SEQUENCE [LARGE SCALE GENOMIC DNA]</scope>
    <source>
        <strain evidence="7 8">DSM 45267</strain>
    </source>
</reference>
<dbReference type="AlphaFoldDB" id="A0A839XUI0"/>
<dbReference type="GO" id="GO:0006979">
    <property type="term" value="P:response to oxidative stress"/>
    <property type="evidence" value="ECO:0007669"/>
    <property type="project" value="TreeGrafter"/>
</dbReference>
<evidence type="ECO:0000256" key="1">
    <source>
        <dbReference type="ARBA" id="ARBA00022617"/>
    </source>
</evidence>
<dbReference type="PRINTS" id="PR00088">
    <property type="entry name" value="HAEMOXYGNASE"/>
</dbReference>
<evidence type="ECO:0000313" key="8">
    <source>
        <dbReference type="Proteomes" id="UP000564573"/>
    </source>
</evidence>
<keyword evidence="3 5" id="KW-0408">Iron</keyword>
<evidence type="ECO:0000256" key="4">
    <source>
        <dbReference type="PIRSR" id="PIRSR000343-1"/>
    </source>
</evidence>
<dbReference type="Gene3D" id="1.20.910.10">
    <property type="entry name" value="Heme oxygenase-like"/>
    <property type="match status" value="1"/>
</dbReference>
<proteinExistence type="predicted"/>
<evidence type="ECO:0000256" key="5">
    <source>
        <dbReference type="PIRSR" id="PIRSR000343-2"/>
    </source>
</evidence>
<dbReference type="InterPro" id="IPR016084">
    <property type="entry name" value="Haem_Oase-like_multi-hlx"/>
</dbReference>
<dbReference type="GO" id="GO:0020037">
    <property type="term" value="F:heme binding"/>
    <property type="evidence" value="ECO:0007669"/>
    <property type="project" value="TreeGrafter"/>
</dbReference>
<name>A0A839XUI0_9PSEU</name>
<sequence>MTDQAVHPGQPETESQAEEPFSQALRHSTREVHDRAHHSRYMNALLDGRLTLEGYTRLAEQYYFIYSTLEDAADAMTGDAVGAPFVIPELHRTQALVVDLERLAGPGWRDRIEPTPATSAYVERLREVAYDWAGGFVAHHYTRYLGDLAGGQVVGKLLERTYGVTGPGARFYDFAALGSPSAFRARYRALLDDAPWDEAEHGRIMAEAQRAFELNIAVLDDLAETVETHRAA</sequence>
<dbReference type="PANTHER" id="PTHR10720:SF0">
    <property type="entry name" value="HEME OXYGENASE"/>
    <property type="match status" value="1"/>
</dbReference>
<gene>
    <name evidence="7" type="ORF">FB384_002389</name>
</gene>
<dbReference type="RefSeq" id="WP_183782706.1">
    <property type="nucleotide sequence ID" value="NZ_JACIBS010000001.1"/>
</dbReference>
<dbReference type="EMBL" id="JACIBS010000001">
    <property type="protein sequence ID" value="MBB3663485.1"/>
    <property type="molecule type" value="Genomic_DNA"/>
</dbReference>
<dbReference type="GO" id="GO:0042167">
    <property type="term" value="P:heme catabolic process"/>
    <property type="evidence" value="ECO:0007669"/>
    <property type="project" value="TreeGrafter"/>
</dbReference>
<dbReference type="EC" id="1.14.14.18" evidence="7"/>
<evidence type="ECO:0000256" key="2">
    <source>
        <dbReference type="ARBA" id="ARBA00022723"/>
    </source>
</evidence>
<keyword evidence="1 4" id="KW-0349">Heme</keyword>
<dbReference type="PANTHER" id="PTHR10720">
    <property type="entry name" value="HEME OXYGENASE"/>
    <property type="match status" value="1"/>
</dbReference>
<evidence type="ECO:0000256" key="6">
    <source>
        <dbReference type="SAM" id="MobiDB-lite"/>
    </source>
</evidence>
<keyword evidence="7" id="KW-0560">Oxidoreductase</keyword>
<dbReference type="PIRSF" id="PIRSF000343">
    <property type="entry name" value="Haem_Oase"/>
    <property type="match status" value="1"/>
</dbReference>
<comment type="caution">
    <text evidence="7">The sequence shown here is derived from an EMBL/GenBank/DDBJ whole genome shotgun (WGS) entry which is preliminary data.</text>
</comment>
<keyword evidence="2 5" id="KW-0479">Metal-binding</keyword>
<feature type="binding site" description="axial binding residue" evidence="5">
    <location>
        <position position="33"/>
    </location>
    <ligand>
        <name>heme b</name>
        <dbReference type="ChEBI" id="CHEBI:60344"/>
    </ligand>
    <ligandPart>
        <name>Fe</name>
        <dbReference type="ChEBI" id="CHEBI:18248"/>
    </ligandPart>
</feature>
<dbReference type="InterPro" id="IPR002051">
    <property type="entry name" value="Haem_Oase"/>
</dbReference>
<feature type="region of interest" description="Disordered" evidence="6">
    <location>
        <begin position="1"/>
        <end position="22"/>
    </location>
</feature>
<keyword evidence="8" id="KW-1185">Reference proteome</keyword>
<evidence type="ECO:0000256" key="3">
    <source>
        <dbReference type="ARBA" id="ARBA00023004"/>
    </source>
</evidence>
<dbReference type="GO" id="GO:0046872">
    <property type="term" value="F:metal ion binding"/>
    <property type="evidence" value="ECO:0007669"/>
    <property type="project" value="UniProtKB-KW"/>
</dbReference>
<evidence type="ECO:0000313" key="7">
    <source>
        <dbReference type="EMBL" id="MBB3663485.1"/>
    </source>
</evidence>
<dbReference type="SUPFAM" id="SSF48613">
    <property type="entry name" value="Heme oxygenase-like"/>
    <property type="match status" value="1"/>
</dbReference>
<dbReference type="Pfam" id="PF01126">
    <property type="entry name" value="Heme_oxygenase"/>
    <property type="match status" value="1"/>
</dbReference>
<dbReference type="Proteomes" id="UP000564573">
    <property type="component" value="Unassembled WGS sequence"/>
</dbReference>
<dbReference type="CDD" id="cd19165">
    <property type="entry name" value="HemeO"/>
    <property type="match status" value="1"/>
</dbReference>
<dbReference type="GO" id="GO:0004392">
    <property type="term" value="F:heme oxygenase (decyclizing) activity"/>
    <property type="evidence" value="ECO:0007669"/>
    <property type="project" value="UniProtKB-EC"/>
</dbReference>
<feature type="binding site" evidence="4">
    <location>
        <position position="141"/>
    </location>
    <ligand>
        <name>heme b</name>
        <dbReference type="ChEBI" id="CHEBI:60344"/>
    </ligand>
</feature>
<dbReference type="InterPro" id="IPR016053">
    <property type="entry name" value="Haem_Oase-like"/>
</dbReference>
<dbReference type="GO" id="GO:0006788">
    <property type="term" value="P:heme oxidation"/>
    <property type="evidence" value="ECO:0007669"/>
    <property type="project" value="InterPro"/>
</dbReference>